<dbReference type="Gene3D" id="3.20.20.140">
    <property type="entry name" value="Metal-dependent hydrolases"/>
    <property type="match status" value="1"/>
</dbReference>
<reference evidence="3" key="1">
    <citation type="submission" date="2018-05" db="EMBL/GenBank/DDBJ databases">
        <authorList>
            <person name="Lanie J.A."/>
            <person name="Ng W.-L."/>
            <person name="Kazmierczak K.M."/>
            <person name="Andrzejewski T.M."/>
            <person name="Davidsen T.M."/>
            <person name="Wayne K.J."/>
            <person name="Tettelin H."/>
            <person name="Glass J.I."/>
            <person name="Rusch D."/>
            <person name="Podicherti R."/>
            <person name="Tsui H.-C.T."/>
            <person name="Winkler M.E."/>
        </authorList>
    </citation>
    <scope>NUCLEOTIDE SEQUENCE</scope>
</reference>
<dbReference type="SUPFAM" id="SSF51556">
    <property type="entry name" value="Metallo-dependent hydrolases"/>
    <property type="match status" value="1"/>
</dbReference>
<sequence>MIIDVHAHVFARPILAKPNGRTFLSAEDQIRRMDEKGVDMAVILPLNSADGPAERQSMGEVLNICDAFPGRFIPYCEIDPRRHDWHTVEHFYTGLSQYKDAGFKGFGELTARLPFDDPKMMSLFGALEKLGLPVTFHTSLPEKQTYGVIDTLGLPRFEKVLQTYPDLVFFGHSASFWSEIGGDLTAETKEGYPKGPVVEGGTVVRLLREYPKLNGDISAGSGFNALTRDPEFSWPFIDEFQDRLLLGLDHTDVELDFQHIEWLTQARDDGNISADALEKILWKNANRLIGLGLDT</sequence>
<evidence type="ECO:0000313" key="3">
    <source>
        <dbReference type="EMBL" id="SVA60076.1"/>
    </source>
</evidence>
<keyword evidence="1" id="KW-0456">Lyase</keyword>
<accession>A0A381X5P1</accession>
<gene>
    <name evidence="3" type="ORF">METZ01_LOCUS112930</name>
</gene>
<evidence type="ECO:0000256" key="1">
    <source>
        <dbReference type="ARBA" id="ARBA00023239"/>
    </source>
</evidence>
<proteinExistence type="predicted"/>
<dbReference type="GO" id="GO:0019748">
    <property type="term" value="P:secondary metabolic process"/>
    <property type="evidence" value="ECO:0007669"/>
    <property type="project" value="TreeGrafter"/>
</dbReference>
<organism evidence="3">
    <name type="scientific">marine metagenome</name>
    <dbReference type="NCBI Taxonomy" id="408172"/>
    <lineage>
        <taxon>unclassified sequences</taxon>
        <taxon>metagenomes</taxon>
        <taxon>ecological metagenomes</taxon>
    </lineage>
</organism>
<feature type="domain" description="Amidohydrolase-related" evidence="2">
    <location>
        <begin position="3"/>
        <end position="291"/>
    </location>
</feature>
<evidence type="ECO:0000259" key="2">
    <source>
        <dbReference type="Pfam" id="PF04909"/>
    </source>
</evidence>
<dbReference type="InterPro" id="IPR006680">
    <property type="entry name" value="Amidohydro-rel"/>
</dbReference>
<dbReference type="GO" id="GO:0016831">
    <property type="term" value="F:carboxy-lyase activity"/>
    <property type="evidence" value="ECO:0007669"/>
    <property type="project" value="InterPro"/>
</dbReference>
<dbReference type="PANTHER" id="PTHR21240:SF28">
    <property type="entry name" value="ISO-OROTATE DECARBOXYLASE (EUROFUNG)"/>
    <property type="match status" value="1"/>
</dbReference>
<dbReference type="GO" id="GO:0016787">
    <property type="term" value="F:hydrolase activity"/>
    <property type="evidence" value="ECO:0007669"/>
    <property type="project" value="InterPro"/>
</dbReference>
<dbReference type="Pfam" id="PF04909">
    <property type="entry name" value="Amidohydro_2"/>
    <property type="match status" value="1"/>
</dbReference>
<dbReference type="InterPro" id="IPR032465">
    <property type="entry name" value="ACMSD"/>
</dbReference>
<dbReference type="GO" id="GO:0005737">
    <property type="term" value="C:cytoplasm"/>
    <property type="evidence" value="ECO:0007669"/>
    <property type="project" value="TreeGrafter"/>
</dbReference>
<dbReference type="PANTHER" id="PTHR21240">
    <property type="entry name" value="2-AMINO-3-CARBOXYLMUCONATE-6-SEMIALDEHYDE DECARBOXYLASE"/>
    <property type="match status" value="1"/>
</dbReference>
<dbReference type="EMBL" id="UINC01014013">
    <property type="protein sequence ID" value="SVA60076.1"/>
    <property type="molecule type" value="Genomic_DNA"/>
</dbReference>
<dbReference type="AlphaFoldDB" id="A0A381X5P1"/>
<name>A0A381X5P1_9ZZZZ</name>
<protein>
    <recommendedName>
        <fullName evidence="2">Amidohydrolase-related domain-containing protein</fullName>
    </recommendedName>
</protein>
<dbReference type="InterPro" id="IPR032466">
    <property type="entry name" value="Metal_Hydrolase"/>
</dbReference>